<dbReference type="InterPro" id="IPR036291">
    <property type="entry name" value="NAD(P)-bd_dom_sf"/>
</dbReference>
<evidence type="ECO:0000256" key="1">
    <source>
        <dbReference type="ARBA" id="ARBA00006484"/>
    </source>
</evidence>
<sequence>MKIVIVGATGTIGAKVTAELEKRHEIIKVGSSSGDIQMDMTSYESIEKMYKRVGKVDAVIVAAGSATMKPFSELEEEDFYVGIKSKMMGQVNVVLAGREYINDNGSFTLTTGILSEDPIKGSVGLGLVNGAVNSFGISAAAEMKRGVRLNVVSPGLVEDSAAELGSYFPGHNPVTMDKVVNAYVKSVEGIRTGEIIKVY</sequence>
<keyword evidence="2" id="KW-0560">Oxidoreductase</keyword>
<dbReference type="CDD" id="cd11731">
    <property type="entry name" value="Lin1944_like_SDR_c"/>
    <property type="match status" value="1"/>
</dbReference>
<dbReference type="InterPro" id="IPR002347">
    <property type="entry name" value="SDR_fam"/>
</dbReference>
<dbReference type="AlphaFoldDB" id="A0A9X2REF7"/>
<dbReference type="Gene3D" id="3.40.50.720">
    <property type="entry name" value="NAD(P)-binding Rossmann-like Domain"/>
    <property type="match status" value="1"/>
</dbReference>
<protein>
    <submittedName>
        <fullName evidence="3">Short chain dehydrogenase</fullName>
    </submittedName>
</protein>
<accession>A0A9X2REF7</accession>
<evidence type="ECO:0000313" key="4">
    <source>
        <dbReference type="Proteomes" id="UP001139125"/>
    </source>
</evidence>
<comment type="similarity">
    <text evidence="1">Belongs to the short-chain dehydrogenases/reductases (SDR) family.</text>
</comment>
<dbReference type="Pfam" id="PF13561">
    <property type="entry name" value="adh_short_C2"/>
    <property type="match status" value="1"/>
</dbReference>
<organism evidence="3 4">
    <name type="scientific">Gracilimonas sediminicola</name>
    <dbReference type="NCBI Taxonomy" id="2952158"/>
    <lineage>
        <taxon>Bacteria</taxon>
        <taxon>Pseudomonadati</taxon>
        <taxon>Balneolota</taxon>
        <taxon>Balneolia</taxon>
        <taxon>Balneolales</taxon>
        <taxon>Balneolaceae</taxon>
        <taxon>Gracilimonas</taxon>
    </lineage>
</organism>
<dbReference type="NCBIfam" id="NF005754">
    <property type="entry name" value="PRK07578.1"/>
    <property type="match status" value="1"/>
</dbReference>
<dbReference type="RefSeq" id="WP_255133553.1">
    <property type="nucleotide sequence ID" value="NZ_JANDBC010000001.1"/>
</dbReference>
<evidence type="ECO:0000256" key="2">
    <source>
        <dbReference type="ARBA" id="ARBA00023002"/>
    </source>
</evidence>
<dbReference type="SUPFAM" id="SSF51735">
    <property type="entry name" value="NAD(P)-binding Rossmann-fold domains"/>
    <property type="match status" value="1"/>
</dbReference>
<name>A0A9X2REF7_9BACT</name>
<dbReference type="PANTHER" id="PTHR43477:SF1">
    <property type="entry name" value="DIHYDROANTICAPSIN 7-DEHYDROGENASE"/>
    <property type="match status" value="1"/>
</dbReference>
<comment type="caution">
    <text evidence="3">The sequence shown here is derived from an EMBL/GenBank/DDBJ whole genome shotgun (WGS) entry which is preliminary data.</text>
</comment>
<gene>
    <name evidence="3" type="ORF">NM125_05330</name>
</gene>
<reference evidence="3" key="1">
    <citation type="submission" date="2022-06" db="EMBL/GenBank/DDBJ databases">
        <title>Gracilimonas sp. CAU 1638 isolated from sea sediment.</title>
        <authorList>
            <person name="Kim W."/>
        </authorList>
    </citation>
    <scope>NUCLEOTIDE SEQUENCE</scope>
    <source>
        <strain evidence="3">CAU 1638</strain>
    </source>
</reference>
<dbReference type="InterPro" id="IPR051122">
    <property type="entry name" value="SDR_DHRS6-like"/>
</dbReference>
<dbReference type="Proteomes" id="UP001139125">
    <property type="component" value="Unassembled WGS sequence"/>
</dbReference>
<evidence type="ECO:0000313" key="3">
    <source>
        <dbReference type="EMBL" id="MCP9290997.1"/>
    </source>
</evidence>
<dbReference type="PANTHER" id="PTHR43477">
    <property type="entry name" value="DIHYDROANTICAPSIN 7-DEHYDROGENASE"/>
    <property type="match status" value="1"/>
</dbReference>
<proteinExistence type="inferred from homology"/>
<dbReference type="PRINTS" id="PR00081">
    <property type="entry name" value="GDHRDH"/>
</dbReference>
<keyword evidence="4" id="KW-1185">Reference proteome</keyword>
<dbReference type="GO" id="GO:0016491">
    <property type="term" value="F:oxidoreductase activity"/>
    <property type="evidence" value="ECO:0007669"/>
    <property type="project" value="UniProtKB-KW"/>
</dbReference>
<dbReference type="EMBL" id="JANDBC010000001">
    <property type="protein sequence ID" value="MCP9290997.1"/>
    <property type="molecule type" value="Genomic_DNA"/>
</dbReference>